<comment type="caution">
    <text evidence="2">The sequence shown here is derived from an EMBL/GenBank/DDBJ whole genome shotgun (WGS) entry which is preliminary data.</text>
</comment>
<feature type="transmembrane region" description="Helical" evidence="1">
    <location>
        <begin position="35"/>
        <end position="54"/>
    </location>
</feature>
<keyword evidence="1" id="KW-1133">Transmembrane helix</keyword>
<dbReference type="OrthoDB" id="4557675at2"/>
<evidence type="ECO:0008006" key="4">
    <source>
        <dbReference type="Google" id="ProtNLM"/>
    </source>
</evidence>
<dbReference type="AlphaFoldDB" id="A0A432W3D3"/>
<evidence type="ECO:0000256" key="1">
    <source>
        <dbReference type="SAM" id="Phobius"/>
    </source>
</evidence>
<sequence>MPFILSVLMTAIISLVSTIKALGFAQITFANWLSAWAWSWIVAFPTLLIVLPLVKKIVQLLVQWKLKRMKSDKSTL</sequence>
<protein>
    <recommendedName>
        <fullName evidence="4">DUF2798 domain-containing protein</fullName>
    </recommendedName>
</protein>
<dbReference type="Proteomes" id="UP000288395">
    <property type="component" value="Unassembled WGS sequence"/>
</dbReference>
<organism evidence="2 3">
    <name type="scientific">Aliidiomarina iranensis</name>
    <dbReference type="NCBI Taxonomy" id="1434071"/>
    <lineage>
        <taxon>Bacteria</taxon>
        <taxon>Pseudomonadati</taxon>
        <taxon>Pseudomonadota</taxon>
        <taxon>Gammaproteobacteria</taxon>
        <taxon>Alteromonadales</taxon>
        <taxon>Idiomarinaceae</taxon>
        <taxon>Aliidiomarina</taxon>
    </lineage>
</organism>
<accession>A0A432W3D3</accession>
<evidence type="ECO:0000313" key="3">
    <source>
        <dbReference type="Proteomes" id="UP000288395"/>
    </source>
</evidence>
<keyword evidence="3" id="KW-1185">Reference proteome</keyword>
<name>A0A432W3D3_9GAMM</name>
<reference evidence="3" key="1">
    <citation type="journal article" date="2018" name="Front. Microbiol.">
        <title>Genome-Based Analysis Reveals the Taxonomy and Diversity of the Family Idiomarinaceae.</title>
        <authorList>
            <person name="Liu Y."/>
            <person name="Lai Q."/>
            <person name="Shao Z."/>
        </authorList>
    </citation>
    <scope>NUCLEOTIDE SEQUENCE [LARGE SCALE GENOMIC DNA]</scope>
    <source>
        <strain evidence="3">GBPy7</strain>
    </source>
</reference>
<dbReference type="Pfam" id="PF11391">
    <property type="entry name" value="DUF2798"/>
    <property type="match status" value="1"/>
</dbReference>
<keyword evidence="1" id="KW-0472">Membrane</keyword>
<proteinExistence type="predicted"/>
<dbReference type="EMBL" id="PIPJ01000001">
    <property type="protein sequence ID" value="RUO23673.1"/>
    <property type="molecule type" value="Genomic_DNA"/>
</dbReference>
<gene>
    <name evidence="2" type="ORF">CWE08_01090</name>
</gene>
<keyword evidence="1" id="KW-0812">Transmembrane</keyword>
<evidence type="ECO:0000313" key="2">
    <source>
        <dbReference type="EMBL" id="RUO23673.1"/>
    </source>
</evidence>
<dbReference type="InterPro" id="IPR021529">
    <property type="entry name" value="DUF2798"/>
</dbReference>